<sequence>MPPRSLFKSSIYRALRQLLLLLCLSLLFTSGFPHTTIAQFDDDVVIPESVVTFQVRLEPEKPRPGEHARIIVDLQIHPESGWHVFSVIPGEGDFAPIPTSLTFEADPLILIGPVYES</sequence>
<dbReference type="Proteomes" id="UP000287176">
    <property type="component" value="Unassembled WGS sequence"/>
</dbReference>
<organism evidence="1 2">
    <name type="scientific">SAR324 cluster bacterium</name>
    <dbReference type="NCBI Taxonomy" id="2024889"/>
    <lineage>
        <taxon>Bacteria</taxon>
        <taxon>Deltaproteobacteria</taxon>
        <taxon>SAR324 cluster</taxon>
    </lineage>
</organism>
<reference evidence="1 2" key="1">
    <citation type="submission" date="2018-06" db="EMBL/GenBank/DDBJ databases">
        <title>Combined omics and stable isotope probing to characterize newly discovered Mariana Back-Arc vent microbial communities.</title>
        <authorList>
            <person name="Trembath-Reichert E."/>
            <person name="Huber J.A."/>
        </authorList>
    </citation>
    <scope>NUCLEOTIDE SEQUENCE [LARGE SCALE GENOMIC DNA]</scope>
    <source>
        <strain evidence="1">MAG 24</strain>
    </source>
</reference>
<proteinExistence type="predicted"/>
<feature type="non-terminal residue" evidence="1">
    <location>
        <position position="117"/>
    </location>
</feature>
<evidence type="ECO:0008006" key="3">
    <source>
        <dbReference type="Google" id="ProtNLM"/>
    </source>
</evidence>
<name>A0A432GNS3_9DELT</name>
<comment type="caution">
    <text evidence="1">The sequence shown here is derived from an EMBL/GenBank/DDBJ whole genome shotgun (WGS) entry which is preliminary data.</text>
</comment>
<dbReference type="EMBL" id="QNZI01000117">
    <property type="protein sequence ID" value="RTZ85182.1"/>
    <property type="molecule type" value="Genomic_DNA"/>
</dbReference>
<gene>
    <name evidence="1" type="ORF">DSY94_04400</name>
</gene>
<accession>A0A432GNS3</accession>
<dbReference type="AlphaFoldDB" id="A0A432GNS3"/>
<evidence type="ECO:0000313" key="1">
    <source>
        <dbReference type="EMBL" id="RTZ85182.1"/>
    </source>
</evidence>
<protein>
    <recommendedName>
        <fullName evidence="3">Thiol:disulfide interchange protein DsbD N-terminal domain-containing protein</fullName>
    </recommendedName>
</protein>
<evidence type="ECO:0000313" key="2">
    <source>
        <dbReference type="Proteomes" id="UP000287176"/>
    </source>
</evidence>